<comment type="subcellular location">
    <subcellularLocation>
        <location evidence="2">Cell membrane</location>
        <topology evidence="2">Multi-pass membrane protein</topology>
    </subcellularLocation>
</comment>
<keyword evidence="5" id="KW-0597">Phosphoprotein</keyword>
<evidence type="ECO:0000256" key="4">
    <source>
        <dbReference type="ARBA" id="ARBA00022475"/>
    </source>
</evidence>
<dbReference type="PANTHER" id="PTHR41523">
    <property type="entry name" value="TWO-COMPONENT SYSTEM SENSOR PROTEIN"/>
    <property type="match status" value="1"/>
</dbReference>
<dbReference type="Proteomes" id="UP000475385">
    <property type="component" value="Unassembled WGS sequence"/>
</dbReference>
<feature type="transmembrane region" description="Helical" evidence="13">
    <location>
        <begin position="287"/>
        <end position="309"/>
    </location>
</feature>
<name>A0A6M1LR41_9PROT</name>
<proteinExistence type="predicted"/>
<evidence type="ECO:0000313" key="15">
    <source>
        <dbReference type="EMBL" id="NGM22860.1"/>
    </source>
</evidence>
<dbReference type="InterPro" id="IPR036890">
    <property type="entry name" value="HATPase_C_sf"/>
</dbReference>
<keyword evidence="16" id="KW-1185">Reference proteome</keyword>
<dbReference type="CDD" id="cd18773">
    <property type="entry name" value="PDC1_HK_sensor"/>
    <property type="match status" value="1"/>
</dbReference>
<dbReference type="InterPro" id="IPR011102">
    <property type="entry name" value="Sig_transdc_His_kinase_HWE"/>
</dbReference>
<keyword evidence="6" id="KW-0808">Transferase</keyword>
<organism evidence="15 16">
    <name type="scientific">Falsiroseomonas algicola</name>
    <dbReference type="NCBI Taxonomy" id="2716930"/>
    <lineage>
        <taxon>Bacteria</taxon>
        <taxon>Pseudomonadati</taxon>
        <taxon>Pseudomonadota</taxon>
        <taxon>Alphaproteobacteria</taxon>
        <taxon>Acetobacterales</taxon>
        <taxon>Roseomonadaceae</taxon>
        <taxon>Falsiroseomonas</taxon>
    </lineage>
</organism>
<comment type="catalytic activity">
    <reaction evidence="1">
        <text>ATP + protein L-histidine = ADP + protein N-phospho-L-histidine.</text>
        <dbReference type="EC" id="2.7.13.3"/>
    </reaction>
</comment>
<dbReference type="Pfam" id="PF07536">
    <property type="entry name" value="HWE_HK"/>
    <property type="match status" value="1"/>
</dbReference>
<keyword evidence="9" id="KW-0418">Kinase</keyword>
<dbReference type="RefSeq" id="WP_164696776.1">
    <property type="nucleotide sequence ID" value="NZ_JAAIKB010000011.1"/>
</dbReference>
<keyword evidence="12 13" id="KW-0472">Membrane</keyword>
<dbReference type="CDD" id="cd18774">
    <property type="entry name" value="PDC2_HK_sensor"/>
    <property type="match status" value="1"/>
</dbReference>
<reference evidence="15 16" key="1">
    <citation type="submission" date="2020-02" db="EMBL/GenBank/DDBJ databases">
        <authorList>
            <person name="Kim H.M."/>
            <person name="Jeon C.O."/>
        </authorList>
    </citation>
    <scope>NUCLEOTIDE SEQUENCE [LARGE SCALE GENOMIC DNA]</scope>
    <source>
        <strain evidence="15 16">PeD5</strain>
    </source>
</reference>
<keyword evidence="8" id="KW-0547">Nucleotide-binding</keyword>
<dbReference type="Pfam" id="PF02743">
    <property type="entry name" value="dCache_1"/>
    <property type="match status" value="1"/>
</dbReference>
<dbReference type="Gene3D" id="3.30.450.20">
    <property type="entry name" value="PAS domain"/>
    <property type="match status" value="1"/>
</dbReference>
<evidence type="ECO:0000259" key="14">
    <source>
        <dbReference type="SMART" id="SM00911"/>
    </source>
</evidence>
<evidence type="ECO:0000256" key="6">
    <source>
        <dbReference type="ARBA" id="ARBA00022679"/>
    </source>
</evidence>
<evidence type="ECO:0000256" key="5">
    <source>
        <dbReference type="ARBA" id="ARBA00022553"/>
    </source>
</evidence>
<evidence type="ECO:0000256" key="13">
    <source>
        <dbReference type="SAM" id="Phobius"/>
    </source>
</evidence>
<evidence type="ECO:0000256" key="10">
    <source>
        <dbReference type="ARBA" id="ARBA00022840"/>
    </source>
</evidence>
<evidence type="ECO:0000256" key="2">
    <source>
        <dbReference type="ARBA" id="ARBA00004651"/>
    </source>
</evidence>
<dbReference type="EC" id="2.7.13.3" evidence="3"/>
<keyword evidence="11 13" id="KW-1133">Transmembrane helix</keyword>
<evidence type="ECO:0000256" key="3">
    <source>
        <dbReference type="ARBA" id="ARBA00012438"/>
    </source>
</evidence>
<keyword evidence="10" id="KW-0067">ATP-binding</keyword>
<reference evidence="15 16" key="2">
    <citation type="submission" date="2020-03" db="EMBL/GenBank/DDBJ databases">
        <title>Roseomonas stagni sp. nov., isolated from pond water in Japan.</title>
        <authorList>
            <person name="Furuhata K."/>
            <person name="Miyamoto H."/>
            <person name="Goto K."/>
        </authorList>
    </citation>
    <scope>NUCLEOTIDE SEQUENCE [LARGE SCALE GENOMIC DNA]</scope>
    <source>
        <strain evidence="15 16">PeD5</strain>
    </source>
</reference>
<evidence type="ECO:0000256" key="9">
    <source>
        <dbReference type="ARBA" id="ARBA00022777"/>
    </source>
</evidence>
<protein>
    <recommendedName>
        <fullName evidence="3">histidine kinase</fullName>
        <ecNumber evidence="3">2.7.13.3</ecNumber>
    </recommendedName>
</protein>
<dbReference type="Gene3D" id="3.30.565.10">
    <property type="entry name" value="Histidine kinase-like ATPase, C-terminal domain"/>
    <property type="match status" value="1"/>
</dbReference>
<dbReference type="InterPro" id="IPR033479">
    <property type="entry name" value="dCache_1"/>
</dbReference>
<dbReference type="SUPFAM" id="SSF55874">
    <property type="entry name" value="ATPase domain of HSP90 chaperone/DNA topoisomerase II/histidine kinase"/>
    <property type="match status" value="1"/>
</dbReference>
<dbReference type="PANTHER" id="PTHR41523:SF7">
    <property type="entry name" value="HISTIDINE KINASE"/>
    <property type="match status" value="1"/>
</dbReference>
<evidence type="ECO:0000256" key="7">
    <source>
        <dbReference type="ARBA" id="ARBA00022692"/>
    </source>
</evidence>
<dbReference type="AlphaFoldDB" id="A0A6M1LR41"/>
<dbReference type="GO" id="GO:0005524">
    <property type="term" value="F:ATP binding"/>
    <property type="evidence" value="ECO:0007669"/>
    <property type="project" value="UniProtKB-KW"/>
</dbReference>
<dbReference type="GO" id="GO:0004673">
    <property type="term" value="F:protein histidine kinase activity"/>
    <property type="evidence" value="ECO:0007669"/>
    <property type="project" value="UniProtKB-EC"/>
</dbReference>
<gene>
    <name evidence="15" type="ORF">G3576_22800</name>
</gene>
<evidence type="ECO:0000313" key="16">
    <source>
        <dbReference type="Proteomes" id="UP000475385"/>
    </source>
</evidence>
<sequence length="587" mass="62181">MPPRPRYPAWGLSRASRLSLRSRMAALVLAGTLPLIGFNLAGIYNDFRHEQDRAGRQALDLARGLALAVEGELRTRVASLEVLALSRAARRGDLPDLRAMAEAVVAQHSPDAAILMLAEDGQQLLNTALPPEAELPMRGTLDNQRRVFATGRAAVSDLYEGFVPGRLVVAIDVPVRDAAGRLRAVLAMNPSLATFDEVLRRQHPSNGWIITLLDRAGRRIARSPEREEMRGAPMPRDFMPAWAMGGDGIVTATTPDGAALLAAHARLPASGWGVVVAVPMAELTRPALLSALTSTAIGGALLLLGLVLAHRVSLSVTRPIGALRRLAAAPDGDLGRLPPSTGLAETDEVAGALRAEARRRSEAIAGLKDSERRLRLVVAELNHRAKNALATVQALALQTARGEAGSDPARFASEFGARLQTLSRAHDLLTAMSWEPAALHAVVRAGLAPWLEPADPRVSFRCGCSPMPPPASPGQAQAIVLALHELATNAVKHGALSRPEGRVEVTCWAEEEGGVGLITWQEIGGPPVPGPPARRGFGTRLLERALAKDLGPGSAVTLAFEPEGVRATMRFLPRRNAAAAEAMAAAV</sequence>
<dbReference type="GO" id="GO:0005886">
    <property type="term" value="C:plasma membrane"/>
    <property type="evidence" value="ECO:0007669"/>
    <property type="project" value="UniProtKB-SubCell"/>
</dbReference>
<dbReference type="EMBL" id="JAAIKB010000011">
    <property type="protein sequence ID" value="NGM22860.1"/>
    <property type="molecule type" value="Genomic_DNA"/>
</dbReference>
<evidence type="ECO:0000256" key="11">
    <source>
        <dbReference type="ARBA" id="ARBA00022989"/>
    </source>
</evidence>
<keyword evidence="7 13" id="KW-0812">Transmembrane</keyword>
<keyword evidence="4" id="KW-1003">Cell membrane</keyword>
<evidence type="ECO:0000256" key="8">
    <source>
        <dbReference type="ARBA" id="ARBA00022741"/>
    </source>
</evidence>
<accession>A0A6M1LR41</accession>
<evidence type="ECO:0000256" key="1">
    <source>
        <dbReference type="ARBA" id="ARBA00000085"/>
    </source>
</evidence>
<dbReference type="SMART" id="SM00911">
    <property type="entry name" value="HWE_HK"/>
    <property type="match status" value="1"/>
</dbReference>
<feature type="domain" description="Signal transduction histidine kinase HWE region" evidence="14">
    <location>
        <begin position="380"/>
        <end position="464"/>
    </location>
</feature>
<evidence type="ECO:0000256" key="12">
    <source>
        <dbReference type="ARBA" id="ARBA00023136"/>
    </source>
</evidence>
<comment type="caution">
    <text evidence="15">The sequence shown here is derived from an EMBL/GenBank/DDBJ whole genome shotgun (WGS) entry which is preliminary data.</text>
</comment>